<dbReference type="AlphaFoldDB" id="A0A0M9VH36"/>
<feature type="domain" description="Aldehyde dehydrogenase" evidence="7">
    <location>
        <begin position="14"/>
        <end position="468"/>
    </location>
</feature>
<feature type="active site" evidence="5">
    <location>
        <position position="244"/>
    </location>
</feature>
<evidence type="ECO:0000259" key="7">
    <source>
        <dbReference type="Pfam" id="PF00171"/>
    </source>
</evidence>
<dbReference type="EC" id="1.2.1.3" evidence="3"/>
<name>A0A0M9VH36_9FLAO</name>
<dbReference type="InterPro" id="IPR016163">
    <property type="entry name" value="Ald_DH_C"/>
</dbReference>
<dbReference type="GO" id="GO:0004029">
    <property type="term" value="F:aldehyde dehydrogenase (NAD+) activity"/>
    <property type="evidence" value="ECO:0007669"/>
    <property type="project" value="UniProtKB-EC"/>
</dbReference>
<comment type="similarity">
    <text evidence="1 6">Belongs to the aldehyde dehydrogenase family.</text>
</comment>
<evidence type="ECO:0000313" key="8">
    <source>
        <dbReference type="EMBL" id="KOS05139.1"/>
    </source>
</evidence>
<evidence type="ECO:0000256" key="3">
    <source>
        <dbReference type="ARBA" id="ARBA00024226"/>
    </source>
</evidence>
<dbReference type="CDD" id="cd07138">
    <property type="entry name" value="ALDH_CddD_SSP0762"/>
    <property type="match status" value="1"/>
</dbReference>
<dbReference type="FunFam" id="3.40.309.10:FF:000012">
    <property type="entry name" value="Betaine aldehyde dehydrogenase"/>
    <property type="match status" value="1"/>
</dbReference>
<dbReference type="OrthoDB" id="9762913at2"/>
<dbReference type="SUPFAM" id="SSF53720">
    <property type="entry name" value="ALDH-like"/>
    <property type="match status" value="1"/>
</dbReference>
<accession>A0A0M9VH36</accession>
<protein>
    <recommendedName>
        <fullName evidence="3">aldehyde dehydrogenase (NAD(+))</fullName>
        <ecNumber evidence="3">1.2.1.3</ecNumber>
    </recommendedName>
</protein>
<reference evidence="8 9" key="1">
    <citation type="submission" date="2015-08" db="EMBL/GenBank/DDBJ databases">
        <title>Whole genome sequence of Flavobacterium akiainvivens IK-1T, from decaying Wikstroemia oahuensis, an endemic Hawaiian shrub.</title>
        <authorList>
            <person name="Wan X."/>
            <person name="Hou S."/>
            <person name="Saito J."/>
            <person name="Donachie S."/>
        </authorList>
    </citation>
    <scope>NUCLEOTIDE SEQUENCE [LARGE SCALE GENOMIC DNA]</scope>
    <source>
        <strain evidence="8 9">IK-1</strain>
    </source>
</reference>
<dbReference type="InterPro" id="IPR016162">
    <property type="entry name" value="Ald_DH_N"/>
</dbReference>
<evidence type="ECO:0000313" key="9">
    <source>
        <dbReference type="Proteomes" id="UP000037755"/>
    </source>
</evidence>
<comment type="catalytic activity">
    <reaction evidence="4">
        <text>an aldehyde + NAD(+) + H2O = a carboxylate + NADH + 2 H(+)</text>
        <dbReference type="Rhea" id="RHEA:16185"/>
        <dbReference type="ChEBI" id="CHEBI:15377"/>
        <dbReference type="ChEBI" id="CHEBI:15378"/>
        <dbReference type="ChEBI" id="CHEBI:17478"/>
        <dbReference type="ChEBI" id="CHEBI:29067"/>
        <dbReference type="ChEBI" id="CHEBI:57540"/>
        <dbReference type="ChEBI" id="CHEBI:57945"/>
        <dbReference type="EC" id="1.2.1.3"/>
    </reaction>
</comment>
<sequence length="470" mass="51149">MKTLNRIYVNGAFVAPHGTELFELINPVDNTLTGTVQLADEHDTRTAIAAAKRAFRTYSQTSPQERMLYLRSFRAAVEKRLDSIVEAMLLEYGGTIQFCRQAAQSCLAFIDSNIALLETFDFERRLGNSDVFLDPVGVVGIITPWNASNGFICSKLSTALAAGCTAVIKPAQMSALQTQVMMEILDDARLPQGVANVLIGRGELVGAEICRHPDIAKITFTGSTDVGKWIARESASTMKRLTLELGGKSPNILLEDADFETAVPMAALMAFMNSGQACIAGTRLLVPEDKLPLVESLIVKAVESLKVGNPGDEDTAVGPMVNKKQYERVQSYIRLGLEEGARLLIGGEGHPEGLEEGNFVKLTVFSDVTNDMRIAREEIFGPVLSIITYKDDEEAIAIANDTDYGLFAYVSGEENHARKIAGRIESGRVAINQFEFDLVAPFGGSKQSGIGREYGKYGLEAFLEPKAISY</sequence>
<keyword evidence="2 6" id="KW-0560">Oxidoreductase</keyword>
<dbReference type="PANTHER" id="PTHR42804:SF1">
    <property type="entry name" value="ALDEHYDE DEHYDROGENASE-RELATED"/>
    <property type="match status" value="1"/>
</dbReference>
<dbReference type="InterPro" id="IPR015590">
    <property type="entry name" value="Aldehyde_DH_dom"/>
</dbReference>
<dbReference type="RefSeq" id="WP_054406201.1">
    <property type="nucleotide sequence ID" value="NZ_FOYA01000006.1"/>
</dbReference>
<dbReference type="STRING" id="1202724.AM493_03105"/>
<evidence type="ECO:0000256" key="2">
    <source>
        <dbReference type="ARBA" id="ARBA00023002"/>
    </source>
</evidence>
<evidence type="ECO:0000256" key="5">
    <source>
        <dbReference type="PROSITE-ProRule" id="PRU10007"/>
    </source>
</evidence>
<keyword evidence="9" id="KW-1185">Reference proteome</keyword>
<dbReference type="Pfam" id="PF00171">
    <property type="entry name" value="Aldedh"/>
    <property type="match status" value="1"/>
</dbReference>
<evidence type="ECO:0000256" key="6">
    <source>
        <dbReference type="RuleBase" id="RU003345"/>
    </source>
</evidence>
<dbReference type="InterPro" id="IPR016161">
    <property type="entry name" value="Ald_DH/histidinol_DH"/>
</dbReference>
<evidence type="ECO:0000256" key="4">
    <source>
        <dbReference type="ARBA" id="ARBA00049194"/>
    </source>
</evidence>
<dbReference type="EMBL" id="LIYD01000005">
    <property type="protein sequence ID" value="KOS05139.1"/>
    <property type="molecule type" value="Genomic_DNA"/>
</dbReference>
<comment type="caution">
    <text evidence="8">The sequence shown here is derived from an EMBL/GenBank/DDBJ whole genome shotgun (WGS) entry which is preliminary data.</text>
</comment>
<dbReference type="Gene3D" id="3.40.309.10">
    <property type="entry name" value="Aldehyde Dehydrogenase, Chain A, domain 2"/>
    <property type="match status" value="1"/>
</dbReference>
<dbReference type="Proteomes" id="UP000037755">
    <property type="component" value="Unassembled WGS sequence"/>
</dbReference>
<proteinExistence type="inferred from homology"/>
<dbReference type="PROSITE" id="PS00687">
    <property type="entry name" value="ALDEHYDE_DEHYDR_GLU"/>
    <property type="match status" value="1"/>
</dbReference>
<dbReference type="Gene3D" id="3.40.605.10">
    <property type="entry name" value="Aldehyde Dehydrogenase, Chain A, domain 1"/>
    <property type="match status" value="1"/>
</dbReference>
<dbReference type="PANTHER" id="PTHR42804">
    <property type="entry name" value="ALDEHYDE DEHYDROGENASE"/>
    <property type="match status" value="1"/>
</dbReference>
<gene>
    <name evidence="8" type="ORF">AM493_03105</name>
</gene>
<dbReference type="PATRIC" id="fig|1202724.3.peg.638"/>
<evidence type="ECO:0000256" key="1">
    <source>
        <dbReference type="ARBA" id="ARBA00009986"/>
    </source>
</evidence>
<dbReference type="PROSITE" id="PS00070">
    <property type="entry name" value="ALDEHYDE_DEHYDR_CYS"/>
    <property type="match status" value="1"/>
</dbReference>
<organism evidence="8 9">
    <name type="scientific">Flavobacterium akiainvivens</name>
    <dbReference type="NCBI Taxonomy" id="1202724"/>
    <lineage>
        <taxon>Bacteria</taxon>
        <taxon>Pseudomonadati</taxon>
        <taxon>Bacteroidota</taxon>
        <taxon>Flavobacteriia</taxon>
        <taxon>Flavobacteriales</taxon>
        <taxon>Flavobacteriaceae</taxon>
        <taxon>Flavobacterium</taxon>
    </lineage>
</organism>
<dbReference type="InterPro" id="IPR016160">
    <property type="entry name" value="Ald_DH_CS_CYS"/>
</dbReference>
<dbReference type="InterPro" id="IPR029510">
    <property type="entry name" value="Ald_DH_CS_GLU"/>
</dbReference>